<dbReference type="GO" id="GO:0046872">
    <property type="term" value="F:metal ion binding"/>
    <property type="evidence" value="ECO:0007669"/>
    <property type="project" value="InterPro"/>
</dbReference>
<evidence type="ECO:0000256" key="1">
    <source>
        <dbReference type="ARBA" id="ARBA00023002"/>
    </source>
</evidence>
<dbReference type="InterPro" id="IPR056798">
    <property type="entry name" value="ADH_Fe_C"/>
</dbReference>
<dbReference type="InterPro" id="IPR001670">
    <property type="entry name" value="ADH_Fe/GldA"/>
</dbReference>
<feature type="domain" description="Alcohol dehydrogenase iron-type/glycerol dehydrogenase GldA" evidence="2">
    <location>
        <begin position="9"/>
        <end position="177"/>
    </location>
</feature>
<dbReference type="Proteomes" id="UP000247978">
    <property type="component" value="Unassembled WGS sequence"/>
</dbReference>
<proteinExistence type="predicted"/>
<comment type="caution">
    <text evidence="4">The sequence shown here is derived from an EMBL/GenBank/DDBJ whole genome shotgun (WGS) entry which is preliminary data.</text>
</comment>
<dbReference type="RefSeq" id="WP_110395052.1">
    <property type="nucleotide sequence ID" value="NZ_JBHUHB010000001.1"/>
</dbReference>
<keyword evidence="5" id="KW-1185">Reference proteome</keyword>
<dbReference type="GO" id="GO:1990362">
    <property type="term" value="F:butanol dehydrogenase (NAD+) activity"/>
    <property type="evidence" value="ECO:0007669"/>
    <property type="project" value="InterPro"/>
</dbReference>
<dbReference type="FunFam" id="3.40.50.1970:FF:000003">
    <property type="entry name" value="Alcohol dehydrogenase, iron-containing"/>
    <property type="match status" value="1"/>
</dbReference>
<dbReference type="GO" id="GO:0005829">
    <property type="term" value="C:cytosol"/>
    <property type="evidence" value="ECO:0007669"/>
    <property type="project" value="TreeGrafter"/>
</dbReference>
<evidence type="ECO:0000259" key="2">
    <source>
        <dbReference type="Pfam" id="PF00465"/>
    </source>
</evidence>
<protein>
    <submittedName>
        <fullName evidence="4">Uncharacterized protein</fullName>
    </submittedName>
</protein>
<feature type="domain" description="Fe-containing alcohol dehydrogenase-like C-terminal" evidence="3">
    <location>
        <begin position="188"/>
        <end position="388"/>
    </location>
</feature>
<reference evidence="4 5" key="1">
    <citation type="submission" date="2018-05" db="EMBL/GenBank/DDBJ databases">
        <title>Genomic Encyclopedia of Type Strains, Phase IV (KMG-IV): sequencing the most valuable type-strain genomes for metagenomic binning, comparative biology and taxonomic classification.</title>
        <authorList>
            <person name="Goeker M."/>
        </authorList>
    </citation>
    <scope>NUCLEOTIDE SEQUENCE [LARGE SCALE GENOMIC DNA]</scope>
    <source>
        <strain evidence="4 5">DSM 28556</strain>
    </source>
</reference>
<evidence type="ECO:0000259" key="3">
    <source>
        <dbReference type="Pfam" id="PF25137"/>
    </source>
</evidence>
<dbReference type="AlphaFoldDB" id="A0A2V3W2U9"/>
<dbReference type="CDD" id="cd08187">
    <property type="entry name" value="BDH"/>
    <property type="match status" value="1"/>
</dbReference>
<sequence length="389" mass="43419">MNPFMYYNPTKLLFGKGQLDNLAREISRFGNRVLLVYGGGSIKRNGLYDKIIHMLKHANIEWFELAGVEPNPRVTTVRKGAEICKKEKVDFVLAVGGGSVIDCTKAIVVAAKTDEDVWNIISRQTRATDGLPYGSVVTIAGTGAEMSLSSVISDWEKQDKRAWVSSFSRAKFAIVAPTYMTSVPYKQTVNGIVDAMSHVLEHYFNLATNVPIQDQFCESVLRTIIEVAPKLLNDLENYEYRETIAYASTIALSDQLNMGFIGDWGTHHIDHALSAVHDIPHGGGMAILFPHWMRYVLDVENVLKFKQLAINVFQIDSNGKTDIEIANEGIDTLAQHWASWGAPIKLRDYQITDKTLPLIAEKTIETQPKCGNFKRLTKEDVLAILKSSL</sequence>
<dbReference type="Gene3D" id="3.40.50.1970">
    <property type="match status" value="1"/>
</dbReference>
<keyword evidence="1" id="KW-0560">Oxidoreductase</keyword>
<accession>A0A2V3W2U9</accession>
<dbReference type="SUPFAM" id="SSF56796">
    <property type="entry name" value="Dehydroquinate synthase-like"/>
    <property type="match status" value="1"/>
</dbReference>
<evidence type="ECO:0000313" key="4">
    <source>
        <dbReference type="EMBL" id="PXW87458.1"/>
    </source>
</evidence>
<name>A0A2V3W2U9_9BACI</name>
<dbReference type="PANTHER" id="PTHR43633">
    <property type="entry name" value="ALCOHOL DEHYDROGENASE YQHD"/>
    <property type="match status" value="1"/>
</dbReference>
<dbReference type="Pfam" id="PF00465">
    <property type="entry name" value="Fe-ADH"/>
    <property type="match status" value="1"/>
</dbReference>
<dbReference type="GO" id="GO:1990002">
    <property type="term" value="F:methylglyoxal reductase (NADPH) (acetol producing) activity"/>
    <property type="evidence" value="ECO:0007669"/>
    <property type="project" value="TreeGrafter"/>
</dbReference>
<dbReference type="OrthoDB" id="9801156at2"/>
<dbReference type="PANTHER" id="PTHR43633:SF1">
    <property type="entry name" value="ALCOHOL DEHYDROGENASE YQHD"/>
    <property type="match status" value="1"/>
</dbReference>
<dbReference type="EMBL" id="QJJQ01000005">
    <property type="protein sequence ID" value="PXW87458.1"/>
    <property type="molecule type" value="Genomic_DNA"/>
</dbReference>
<organism evidence="4 5">
    <name type="scientific">Pseudogracilibacillus auburnensis</name>
    <dbReference type="NCBI Taxonomy" id="1494959"/>
    <lineage>
        <taxon>Bacteria</taxon>
        <taxon>Bacillati</taxon>
        <taxon>Bacillota</taxon>
        <taxon>Bacilli</taxon>
        <taxon>Bacillales</taxon>
        <taxon>Bacillaceae</taxon>
        <taxon>Pseudogracilibacillus</taxon>
    </lineage>
</organism>
<dbReference type="Pfam" id="PF25137">
    <property type="entry name" value="ADH_Fe_C"/>
    <property type="match status" value="1"/>
</dbReference>
<dbReference type="GO" id="GO:0008106">
    <property type="term" value="F:alcohol dehydrogenase (NADP+) activity"/>
    <property type="evidence" value="ECO:0007669"/>
    <property type="project" value="TreeGrafter"/>
</dbReference>
<dbReference type="Gene3D" id="1.20.1090.10">
    <property type="entry name" value="Dehydroquinate synthase-like - alpha domain"/>
    <property type="match status" value="1"/>
</dbReference>
<dbReference type="InterPro" id="IPR044731">
    <property type="entry name" value="BDH-like"/>
</dbReference>
<gene>
    <name evidence="4" type="ORF">DFR56_105100</name>
</gene>
<evidence type="ECO:0000313" key="5">
    <source>
        <dbReference type="Proteomes" id="UP000247978"/>
    </source>
</evidence>